<evidence type="ECO:0000313" key="2">
    <source>
        <dbReference type="Proteomes" id="UP001055879"/>
    </source>
</evidence>
<keyword evidence="2" id="KW-1185">Reference proteome</keyword>
<sequence length="4234" mass="471811">MFEAHVLHLLRRYLGEYVHGLSSEALRISVWKGDVVLKDLKLKSEALNSLKLPVTVKAGFVGTITLKVPWKSLGKEPVIVLIDRVFILAHPASDGRSLTHEEREKIFEAKLQQIEEAESATLDAISKSKLGNSAAGNSWLGSLIGTIIGNLKISIGNVHVRYEDSVSNPGHPFAVGITLAKLAAFTVDEKGNETFDTSGALDKLRKSLQLERLAMYHDSNRPPWNMNKKWEDMSPKDWIEIFEDGINEPANSKAISAWAQDRKYLVSPINGVLNYHRLGNLERTDPEMPFEEARLILGDVSLTLTEAQYHDWIRLLEVISRYKSYVEVSHLRPVVSVIEGPKEWWHYAAQAALQQKKMCYRLSWAQVQHFCHLRRRYIQLYASSLQELSDSDDSEIRSIERDLDPKIILLWRFLAHAKVESVKSKEEAEQRMLKKNSWFSFGWRSGSADAPEGSQTVEDGLSKEEWQAINNLLSFQPDEDSTSQSGKDMQNMTQRMVIVSIGQAAARIINVNGTEIGCGRFEQLQVCTKFKHRSIYCDLTLKFYGLSSPEGSIAQSVCNQQKANALAASFVYSPVGENLDWRLLATISPCHVTVLMESYNRFLEFMKRSSSVSPTVAFETATALQNKIEKATRRAQEQFQTVLEEQSRFALDIDLDAPKIRVPIGTHASSEYDSHFLLDFGNFTLRTEEGEHDNQGQNLYSRFRISGKDIAAFFIDGGSDIQTSDQESPSHSSQLSAYPVVDGACHLYSLVDRCGIVVIVDQIKVPHPCHPSTRVSVQVPTLGIHLSPSRLSRLMALLKILSGTIESGTKLVENYQAEHSPWSTPDLAAEVQVLVWRGIGYSVASWQPSFLVLSGLYLYLLESHTSENYQRCSSMAGKQVYEVPSNNVGGSSSCIAVCIRGMDIQKALESSSTLVVKFLNEKEKASWLRGLVQATYRASATASVDILGKEGDLVAELSEPRSTNANIADVIVDGTLVETKISIYGKVETEVHDEVVEVKMLEVLTVGVKVYVASCEGDLTVKMNLHLLKIKDELQNTSSIPQYLACSVLEEYRSVDPLGTINPQVEELSGGLADEDDTFTDALTDFMSFADSGEALVHEKDHRKVRGNSGDVFYEAEGIDASDFLSLTFSKRTPQSPDYDGIDTQMTIRMSKLEFFCHRPTIVALIDLGIDMGNASSGTSGTNTSKKEDDETIVQKDKTGELGQAKVKGLLGHGKDRVVFSLKMNMDSVTVYFNKEDGVRLAMLVQESFLLDLKVHPGSISVEGTLGNFRLCDSSLGIDHCWGWLCDIRNQGDDSLIQFTFKSYNAEDDDYEGYNYSLSGRLSAVRIVFLNRFIQEISAYFVALAPPIPEEAFKFVDKVGGFEWLIQKYELDGAAALKLDLSLETPIIVIPRNSMSKDFLQLDLGHLSVKNEVSWYGSQDDPAAIHLDILHARILGINMAVGVNGCLGKPMIRQGREIHIFVRRSLRDIFRKVPNFALEVKIGSLHAVISDKEYSVITGCLAMNMGEEPMLPPNFRDTNAGSTETIRLLADKVNMTSQVFLSRSVNILAVQLDYALLELCNGIQEESPLAQITVEGMWASYRMTSFSEIDLYVTIPRFSILDVRPDTRPEMRLMLGTSTDVLKQAYNKQSYNKAGFVRAETMSNVEVPHSTMLLMDLRWRSSSQLFVVRIQLPRVLVVPDFLLAVGEFFVPALGAITGKEEVMDPKNDPISKANTIVLSGSLYKQTEDEVNLSPNRQLVVDAAGVDEYTYDGCGKTIILNEDPEQLQSSEFRPIIIIGRGKRLRFVNVTIKNALLLTDYTYLSNDSSFSVSIEDGVEVVAQDSSSFISESKSLDKAEKSSYSPITSDTNQTESSKKPSLSFEAQVVSPEFTFYDSSKSSIDGSFHAEKLLRARMDLSFMFASKENDTWIRALLKDLTVEAGSGLRILDPVDISGGYTSVKDKTNISLICTDIFVHLSLSAISLILNLQSQLVAALRFQSVDPVSPCTNYDQVWVSPKANGHHNAVTFWRPRALSNYVILGDCVTSRPIPPTQAVMAVSNTYGRVRKPLGFKLVGLFSGIQQSERVEGVDCDCSLWTPIAPPGYLALGCVAHIGNQPPPNHIVYCIRADLATSTAYSACMFSASSNNTYPSGFSIWRLDNFLGSFYANRSVSCPSQDICYDLNHLLLLNSSWRRLSARESRSDVNVDNSSTHQQSSNQGTNSSGWDVLRSISKASCYMSTPNFVRIWWDKGSDTRRPVSVWRPVSRPGFKVLGDCITEGLEPPGLGIIFKADNPDISAYPVQFTKVAHIIIKGLDDAFFWFPIAPPGYTSMGCIVTRIDEMPKSNLVCCPRTELVSQASILEMPISKYSSSKASQCWSIWKVDNQACTFLARSDLKKPSSRLAFTIGDSVKPKTRDNIMAEIKLRCFSVTIIDSLGGMMTPFFDVTITNIKLATHGGIDSMNAVLISSIAASTFNTQLDSWEPLVEPFDGILKFETYDTNEQSQSRLGKRTRIAATSILNINISAASIDTLAETIVSWRRLRELEQKAIKSDEETSSHNIGEEGSVLDVDDFQTVTIENRLGCDIYVKQYEQNEQNSSTVKLLEYDDSASVWIPPSRYSDRLNSVEDSREGRCYIAVQIIEAKDLPIVYDGNSHSFFCALRLVVESQEASQQRLFPQSARTRCVKPLISKANDLGSARWNELFIFEVPRKGLARLEVEVTNLAAKAGKGEVVGASTISVGHGANPLRKVASARMLQHATDGQKNVTHLLTRRGQQKNDDLLFQGCLVASTAYFEMKTISNLQSSLEEEKDVDNDVGFWVGLGPEGVWESFRSFLPLSVITRKMDNDFIAMEVVMKDGKKHAILRGLATIANDSNVKLDINVCSASRSQDSDLPAEEVGGNIVVEEIFENQKHSSILGWGIRRPSFRGNDPGRWSNRNFSYSTNDFYEPPLPPGWTWTSAWMIDKSDSVDVDGWAYARDYQSLLWPPTPQNASKSSHDNIRRRRWIRTRQKDTEQETANTGSALRVLEPGCSVVLPWRSLSRDSDSCLQIRPSAEHLKVMCTWGSPVGLVTSPGGTKDHSSNDQGQHSRENSVKQGKKMVNSSFKLNRLEKNDTLWCCSTTEGKQFWLSVGADASVLQTELNAPVYDWKISVNAPLKLENRLPCPAQFTIWEKLNNGNTSERQRGLLSSRSIEPIYYADVRNPIYLSLSLQGGWMLEKDPVPLLDLSSNIHASSFWMIHQHKKRRLRVSIERDMGASAASPNTIRFFVPYWISNDCSVPLTYRVVEVEPLENADADSLLLTKAKSGKSKNPPSLADAKLTGSRRNIQVLEAIDDTAPIPSMLSPQDYVGHGGAMLFSSRNDAYLSPRVGIAVAIQHSENFSAGLSLLELEKKQRVDVKAFTSDGSYYNLSALLHMTSDRTKVVHFQPHTLFFNRAGLSLCLQQCETQSLVWIHPTDAPNHLRWQSSDKVELLKLRTNGYHWSTPFSVATEGWMRVSLKNETTGKRLYLKVEVRSGTTSSRYDVIFRTNSFSSQYRIENRSMCLPFRFRQIDGDDDSWRCLLPCTTASFSWEDLGRQRILEILVDDTNTKESAKYNIDEVRDYQPVQVDGRPTKAVRVTIAKEEKMNVVMMRDWMPDNNDPQAGVNKKIASSSSQTSRNNLQPSVSTSDGEFHLTLELTEFGLSIIDHTPEEILYLSVQNLLLSHSTGLGSGITRMKLRMRGIQVDNQLPLTPMPVLFRPQRHGVEADYILKFSMTQQSDGSLDCCAYPYIGLQGPENSAFLISIHEPIIWRLHGMIQQIDFSRFSDNQTTAVSVDPIVEIGVLNISEFRFKFSMAMSPTQRPVGVLGFWSSLMTALGNTENMPIRVNQRFLENVSLRQSVLTTNAISNITKDILSQPLQLLSGVDILGNASSAFGHMSKGVAALSMDKKFIQSRQRQENKGVEDFSDVIREGGGALAKGLFRGVTGILTKPLEGAKASGVEGFVQGVGKGIIGAAAQPVSGVLDLLSKTTEGANAMRMKIAAAITSEDLLLRRRLPRVIGGDNLLRPYDEYRAQGQVILQLAESGSFFLQVDLFKVRGKFALSDAYENHFSLRKEKILLVTHRRVILLQASNIIPQKKFNPARDPCLVLWDVLWEDLGTMELTRGKKDGPNAPPSKLILYLKSKSSENNDHTRVVKCYRDTKQAIEVYSSIEQSMKTFVPNQPKEMHKRKVKRPYSGTGDVSTAEAVLKERGWFIEQVPASVPQNPIFGTSASSHH</sequence>
<comment type="caution">
    <text evidence="1">The sequence shown here is derived from an EMBL/GenBank/DDBJ whole genome shotgun (WGS) entry which is preliminary data.</text>
</comment>
<dbReference type="Proteomes" id="UP001055879">
    <property type="component" value="Linkage Group LG10"/>
</dbReference>
<organism evidence="1 2">
    <name type="scientific">Arctium lappa</name>
    <name type="common">Greater burdock</name>
    <name type="synonym">Lappa major</name>
    <dbReference type="NCBI Taxonomy" id="4217"/>
    <lineage>
        <taxon>Eukaryota</taxon>
        <taxon>Viridiplantae</taxon>
        <taxon>Streptophyta</taxon>
        <taxon>Embryophyta</taxon>
        <taxon>Tracheophyta</taxon>
        <taxon>Spermatophyta</taxon>
        <taxon>Magnoliopsida</taxon>
        <taxon>eudicotyledons</taxon>
        <taxon>Gunneridae</taxon>
        <taxon>Pentapetalae</taxon>
        <taxon>asterids</taxon>
        <taxon>campanulids</taxon>
        <taxon>Asterales</taxon>
        <taxon>Asteraceae</taxon>
        <taxon>Carduoideae</taxon>
        <taxon>Cardueae</taxon>
        <taxon>Arctiinae</taxon>
        <taxon>Arctium</taxon>
    </lineage>
</organism>
<protein>
    <submittedName>
        <fullName evidence="1">Uncharacterized protein</fullName>
    </submittedName>
</protein>
<name>A0ACB8ZFU4_ARCLA</name>
<reference evidence="1 2" key="2">
    <citation type="journal article" date="2022" name="Mol. Ecol. Resour.">
        <title>The genomes of chicory, endive, great burdock and yacon provide insights into Asteraceae paleo-polyploidization history and plant inulin production.</title>
        <authorList>
            <person name="Fan W."/>
            <person name="Wang S."/>
            <person name="Wang H."/>
            <person name="Wang A."/>
            <person name="Jiang F."/>
            <person name="Liu H."/>
            <person name="Zhao H."/>
            <person name="Xu D."/>
            <person name="Zhang Y."/>
        </authorList>
    </citation>
    <scope>NUCLEOTIDE SEQUENCE [LARGE SCALE GENOMIC DNA]</scope>
    <source>
        <strain evidence="2">cv. Niubang</strain>
    </source>
</reference>
<evidence type="ECO:0000313" key="1">
    <source>
        <dbReference type="EMBL" id="KAI3696574.1"/>
    </source>
</evidence>
<proteinExistence type="predicted"/>
<accession>A0ACB8ZFU4</accession>
<gene>
    <name evidence="1" type="ORF">L6452_28958</name>
</gene>
<reference evidence="2" key="1">
    <citation type="journal article" date="2022" name="Mol. Ecol. Resour.">
        <title>The genomes of chicory, endive, great burdock and yacon provide insights into Asteraceae palaeo-polyploidization history and plant inulin production.</title>
        <authorList>
            <person name="Fan W."/>
            <person name="Wang S."/>
            <person name="Wang H."/>
            <person name="Wang A."/>
            <person name="Jiang F."/>
            <person name="Liu H."/>
            <person name="Zhao H."/>
            <person name="Xu D."/>
            <person name="Zhang Y."/>
        </authorList>
    </citation>
    <scope>NUCLEOTIDE SEQUENCE [LARGE SCALE GENOMIC DNA]</scope>
    <source>
        <strain evidence="2">cv. Niubang</strain>
    </source>
</reference>
<dbReference type="EMBL" id="CM042056">
    <property type="protein sequence ID" value="KAI3696574.1"/>
    <property type="molecule type" value="Genomic_DNA"/>
</dbReference>